<dbReference type="SUPFAM" id="SSF55729">
    <property type="entry name" value="Acyl-CoA N-acyltransferases (Nat)"/>
    <property type="match status" value="1"/>
</dbReference>
<dbReference type="Gene3D" id="3.40.630.30">
    <property type="match status" value="1"/>
</dbReference>
<dbReference type="RefSeq" id="WP_083052111.1">
    <property type="nucleotide sequence ID" value="NZ_MWQY01000018.1"/>
</dbReference>
<evidence type="ECO:0000313" key="3">
    <source>
        <dbReference type="Proteomes" id="UP000192343"/>
    </source>
</evidence>
<sequence length="166" mass="18811">MEYRIREAKKEDFQAIWPIFHEVVSAGETYGYEPDTERSEAEELWMRAPLKTFVLEKNGEILGTYYIKPNHHGPGAHVCNCGYMVASRARGQGIATFMCRHSQTLAQDLGFLAMQFNFVASSNTAAVKLWTKLGFTTVGRLPKAFKHPVLGYVDALVLYKWLKTDS</sequence>
<comment type="caution">
    <text evidence="2">The sequence shown here is derived from an EMBL/GenBank/DDBJ whole genome shotgun (WGS) entry which is preliminary data.</text>
</comment>
<dbReference type="Proteomes" id="UP000192343">
    <property type="component" value="Unassembled WGS sequence"/>
</dbReference>
<dbReference type="InterPro" id="IPR016181">
    <property type="entry name" value="Acyl_CoA_acyltransferase"/>
</dbReference>
<dbReference type="STRING" id="1963862.B4O97_15190"/>
<dbReference type="InterPro" id="IPR052742">
    <property type="entry name" value="Mito_N-acetyltransferase"/>
</dbReference>
<dbReference type="PANTHER" id="PTHR43138">
    <property type="entry name" value="ACETYLTRANSFERASE, GNAT FAMILY"/>
    <property type="match status" value="1"/>
</dbReference>
<evidence type="ECO:0000259" key="1">
    <source>
        <dbReference type="PROSITE" id="PS51186"/>
    </source>
</evidence>
<dbReference type="PROSITE" id="PS51186">
    <property type="entry name" value="GNAT"/>
    <property type="match status" value="1"/>
</dbReference>
<dbReference type="OrthoDB" id="357176at2"/>
<dbReference type="EMBL" id="MWQY01000018">
    <property type="protein sequence ID" value="ORC32992.1"/>
    <property type="molecule type" value="Genomic_DNA"/>
</dbReference>
<accession>A0A1Y1RV20</accession>
<dbReference type="AlphaFoldDB" id="A0A1Y1RV20"/>
<protein>
    <submittedName>
        <fullName evidence="2">GNAT family N-acetyltransferase</fullName>
    </submittedName>
</protein>
<feature type="domain" description="N-acetyltransferase" evidence="1">
    <location>
        <begin position="3"/>
        <end position="163"/>
    </location>
</feature>
<proteinExistence type="predicted"/>
<name>A0A1Y1RV20_9SPIO</name>
<gene>
    <name evidence="2" type="ORF">B4O97_15190</name>
</gene>
<dbReference type="PANTHER" id="PTHR43138:SF1">
    <property type="entry name" value="N-ACETYLTRANSFERASE ACA1"/>
    <property type="match status" value="1"/>
</dbReference>
<reference evidence="2 3" key="1">
    <citation type="submission" date="2017-03" db="EMBL/GenBank/DDBJ databases">
        <title>Draft Genome sequence of Marispirochaeta sp. strain JC444.</title>
        <authorList>
            <person name="Shivani Y."/>
            <person name="Subhash Y."/>
            <person name="Sasikala C."/>
            <person name="Ramana C."/>
        </authorList>
    </citation>
    <scope>NUCLEOTIDE SEQUENCE [LARGE SCALE GENOMIC DNA]</scope>
    <source>
        <strain evidence="2 3">JC444</strain>
    </source>
</reference>
<dbReference type="CDD" id="cd04301">
    <property type="entry name" value="NAT_SF"/>
    <property type="match status" value="1"/>
</dbReference>
<evidence type="ECO:0000313" key="2">
    <source>
        <dbReference type="EMBL" id="ORC32992.1"/>
    </source>
</evidence>
<dbReference type="InterPro" id="IPR000182">
    <property type="entry name" value="GNAT_dom"/>
</dbReference>
<dbReference type="Pfam" id="PF00583">
    <property type="entry name" value="Acetyltransf_1"/>
    <property type="match status" value="1"/>
</dbReference>
<organism evidence="2 3">
    <name type="scientific">Marispirochaeta aestuarii</name>
    <dbReference type="NCBI Taxonomy" id="1963862"/>
    <lineage>
        <taxon>Bacteria</taxon>
        <taxon>Pseudomonadati</taxon>
        <taxon>Spirochaetota</taxon>
        <taxon>Spirochaetia</taxon>
        <taxon>Spirochaetales</taxon>
        <taxon>Spirochaetaceae</taxon>
        <taxon>Marispirochaeta</taxon>
    </lineage>
</organism>
<keyword evidence="3" id="KW-1185">Reference proteome</keyword>
<dbReference type="GO" id="GO:0016747">
    <property type="term" value="F:acyltransferase activity, transferring groups other than amino-acyl groups"/>
    <property type="evidence" value="ECO:0007669"/>
    <property type="project" value="InterPro"/>
</dbReference>
<keyword evidence="2" id="KW-0808">Transferase</keyword>